<feature type="repeat" description="TNFR-Cys" evidence="1">
    <location>
        <begin position="58"/>
        <end position="100"/>
    </location>
</feature>
<evidence type="ECO:0000256" key="2">
    <source>
        <dbReference type="SAM" id="SignalP"/>
    </source>
</evidence>
<proteinExistence type="predicted"/>
<accession>A0A9N7YRH8</accession>
<evidence type="ECO:0000256" key="1">
    <source>
        <dbReference type="PROSITE-ProRule" id="PRU00206"/>
    </source>
</evidence>
<sequence length="164" mass="17862">MVWASLVFAVLVAVFSGPGSCCDTQEYRTQAGECCPMCHEGTFVQSDCTPMSGTRCRPCDNGSYMSQPNGLKKCFSCSSCVADNGLFVWQRCTNKTDTVCDVLNGFFCKSLAEDTGCSLAEKHTRCTAGQRIKEPGTDKTDTVCEDCLMGFFSHDGVKCTPWTM</sequence>
<dbReference type="GO" id="GO:0002720">
    <property type="term" value="P:positive regulation of cytokine production involved in immune response"/>
    <property type="evidence" value="ECO:0007669"/>
    <property type="project" value="TreeGrafter"/>
</dbReference>
<keyword evidence="2" id="KW-0732">Signal</keyword>
<feature type="disulfide bond" evidence="1">
    <location>
        <begin position="59"/>
        <end position="74"/>
    </location>
</feature>
<organism evidence="4 5">
    <name type="scientific">Pleuronectes platessa</name>
    <name type="common">European plaice</name>
    <dbReference type="NCBI Taxonomy" id="8262"/>
    <lineage>
        <taxon>Eukaryota</taxon>
        <taxon>Metazoa</taxon>
        <taxon>Chordata</taxon>
        <taxon>Craniata</taxon>
        <taxon>Vertebrata</taxon>
        <taxon>Euteleostomi</taxon>
        <taxon>Actinopterygii</taxon>
        <taxon>Neopterygii</taxon>
        <taxon>Teleostei</taxon>
        <taxon>Neoteleostei</taxon>
        <taxon>Acanthomorphata</taxon>
        <taxon>Carangaria</taxon>
        <taxon>Pleuronectiformes</taxon>
        <taxon>Pleuronectoidei</taxon>
        <taxon>Pleuronectidae</taxon>
        <taxon>Pleuronectes</taxon>
    </lineage>
</organism>
<gene>
    <name evidence="4" type="ORF">PLEPLA_LOCUS23377</name>
</gene>
<evidence type="ECO:0000259" key="3">
    <source>
        <dbReference type="PROSITE" id="PS50050"/>
    </source>
</evidence>
<dbReference type="GO" id="GO:0050829">
    <property type="term" value="P:defense response to Gram-negative bacterium"/>
    <property type="evidence" value="ECO:0007669"/>
    <property type="project" value="TreeGrafter"/>
</dbReference>
<reference evidence="4" key="1">
    <citation type="submission" date="2020-03" db="EMBL/GenBank/DDBJ databases">
        <authorList>
            <person name="Weist P."/>
        </authorList>
    </citation>
    <scope>NUCLEOTIDE SEQUENCE</scope>
</reference>
<dbReference type="Proteomes" id="UP001153269">
    <property type="component" value="Unassembled WGS sequence"/>
</dbReference>
<dbReference type="GO" id="GO:0050830">
    <property type="term" value="P:defense response to Gram-positive bacterium"/>
    <property type="evidence" value="ECO:0007669"/>
    <property type="project" value="TreeGrafter"/>
</dbReference>
<dbReference type="InterPro" id="IPR001368">
    <property type="entry name" value="TNFR/NGFR_Cys_rich_reg"/>
</dbReference>
<keyword evidence="5" id="KW-1185">Reference proteome</keyword>
<dbReference type="GO" id="GO:0009897">
    <property type="term" value="C:external side of plasma membrane"/>
    <property type="evidence" value="ECO:0007669"/>
    <property type="project" value="TreeGrafter"/>
</dbReference>
<comment type="caution">
    <text evidence="1">Lacks conserved residue(s) required for the propagation of feature annotation.</text>
</comment>
<dbReference type="FunFam" id="2.10.50.10:FF:000007">
    <property type="entry name" value="TNF receptor superfamily member 14"/>
    <property type="match status" value="1"/>
</dbReference>
<feature type="chain" id="PRO_5040260223" description="TNFR-Cys domain-containing protein" evidence="2">
    <location>
        <begin position="22"/>
        <end position="164"/>
    </location>
</feature>
<dbReference type="GO" id="GO:2000406">
    <property type="term" value="P:positive regulation of T cell migration"/>
    <property type="evidence" value="ECO:0007669"/>
    <property type="project" value="TreeGrafter"/>
</dbReference>
<dbReference type="EMBL" id="CADEAL010001757">
    <property type="protein sequence ID" value="CAB1435284.1"/>
    <property type="molecule type" value="Genomic_DNA"/>
</dbReference>
<dbReference type="SMART" id="SM00208">
    <property type="entry name" value="TNFR"/>
    <property type="match status" value="3"/>
</dbReference>
<protein>
    <recommendedName>
        <fullName evidence="3">TNFR-Cys domain-containing protein</fullName>
    </recommendedName>
</protein>
<dbReference type="Pfam" id="PF00020">
    <property type="entry name" value="TNFR_c6"/>
    <property type="match status" value="1"/>
</dbReference>
<feature type="domain" description="TNFR-Cys" evidence="3">
    <location>
        <begin position="58"/>
        <end position="100"/>
    </location>
</feature>
<dbReference type="GO" id="GO:0046642">
    <property type="term" value="P:negative regulation of alpha-beta T cell proliferation"/>
    <property type="evidence" value="ECO:0007669"/>
    <property type="project" value="TreeGrafter"/>
</dbReference>
<dbReference type="PROSITE" id="PS00652">
    <property type="entry name" value="TNFR_NGFR_1"/>
    <property type="match status" value="1"/>
</dbReference>
<evidence type="ECO:0000313" key="4">
    <source>
        <dbReference type="EMBL" id="CAB1435284.1"/>
    </source>
</evidence>
<dbReference type="PANTHER" id="PTHR46838">
    <property type="entry name" value="TUMOR NECROSIS FACTOR RECEPTOR SUPERFAMILY MEMBER 14"/>
    <property type="match status" value="1"/>
</dbReference>
<feature type="signal peptide" evidence="2">
    <location>
        <begin position="1"/>
        <end position="21"/>
    </location>
</feature>
<comment type="caution">
    <text evidence="4">The sequence shown here is derived from an EMBL/GenBank/DDBJ whole genome shotgun (WGS) entry which is preliminary data.</text>
</comment>
<dbReference type="AlphaFoldDB" id="A0A9N7YRH8"/>
<dbReference type="FunFam" id="2.10.50.10:FF:000065">
    <property type="entry name" value="TNF receptor superfamily member 14"/>
    <property type="match status" value="1"/>
</dbReference>
<dbReference type="PANTHER" id="PTHR46838:SF1">
    <property type="entry name" value="TUMOR NECROSIS FACTOR RECEPTOR SUPERFAMILY MEMBER 14"/>
    <property type="match status" value="1"/>
</dbReference>
<keyword evidence="1" id="KW-1015">Disulfide bond</keyword>
<name>A0A9N7YRH8_PLEPL</name>
<evidence type="ECO:0000313" key="5">
    <source>
        <dbReference type="Proteomes" id="UP001153269"/>
    </source>
</evidence>
<dbReference type="PROSITE" id="PS50050">
    <property type="entry name" value="TNFR_NGFR_2"/>
    <property type="match status" value="1"/>
</dbReference>
<dbReference type="Gene3D" id="2.10.50.10">
    <property type="entry name" value="Tumor Necrosis Factor Receptor, subunit A, domain 2"/>
    <property type="match status" value="3"/>
</dbReference>
<dbReference type="SUPFAM" id="SSF57586">
    <property type="entry name" value="TNF receptor-like"/>
    <property type="match status" value="2"/>
</dbReference>